<dbReference type="Proteomes" id="UP000320176">
    <property type="component" value="Unassembled WGS sequence"/>
</dbReference>
<reference evidence="1 2" key="1">
    <citation type="submission" date="2019-02" db="EMBL/GenBank/DDBJ databases">
        <title>Deep-cultivation of Planctomycetes and their phenomic and genomic characterization uncovers novel biology.</title>
        <authorList>
            <person name="Wiegand S."/>
            <person name="Jogler M."/>
            <person name="Boedeker C."/>
            <person name="Pinto D."/>
            <person name="Vollmers J."/>
            <person name="Rivas-Marin E."/>
            <person name="Kohn T."/>
            <person name="Peeters S.H."/>
            <person name="Heuer A."/>
            <person name="Rast P."/>
            <person name="Oberbeckmann S."/>
            <person name="Bunk B."/>
            <person name="Jeske O."/>
            <person name="Meyerdierks A."/>
            <person name="Storesund J.E."/>
            <person name="Kallscheuer N."/>
            <person name="Luecker S."/>
            <person name="Lage O.M."/>
            <person name="Pohl T."/>
            <person name="Merkel B.J."/>
            <person name="Hornburger P."/>
            <person name="Mueller R.-W."/>
            <person name="Bruemmer F."/>
            <person name="Labrenz M."/>
            <person name="Spormann A.M."/>
            <person name="Op Den Camp H."/>
            <person name="Overmann J."/>
            <person name="Amann R."/>
            <person name="Jetten M.S.M."/>
            <person name="Mascher T."/>
            <person name="Medema M.H."/>
            <person name="Devos D.P."/>
            <person name="Kaster A.-K."/>
            <person name="Ovreas L."/>
            <person name="Rohde M."/>
            <person name="Galperin M.Y."/>
            <person name="Jogler C."/>
        </authorList>
    </citation>
    <scope>NUCLEOTIDE SEQUENCE [LARGE SCALE GENOMIC DNA]</scope>
    <source>
        <strain evidence="1 2">Pla52n</strain>
    </source>
</reference>
<evidence type="ECO:0000313" key="2">
    <source>
        <dbReference type="Proteomes" id="UP000320176"/>
    </source>
</evidence>
<protein>
    <submittedName>
        <fullName evidence="1">Uncharacterized protein</fullName>
    </submittedName>
</protein>
<dbReference type="EMBL" id="SJPN01000001">
    <property type="protein sequence ID" value="TWU08072.1"/>
    <property type="molecule type" value="Genomic_DNA"/>
</dbReference>
<sequence length="64" mass="7411">MDATWKVLFSYPQFLLAELEHFVVGADQLKNRNDVIHCLEHSSGKPPSMVLRNQMHLSKDFNLI</sequence>
<proteinExistence type="predicted"/>
<organism evidence="1 2">
    <name type="scientific">Stieleria varia</name>
    <dbReference type="NCBI Taxonomy" id="2528005"/>
    <lineage>
        <taxon>Bacteria</taxon>
        <taxon>Pseudomonadati</taxon>
        <taxon>Planctomycetota</taxon>
        <taxon>Planctomycetia</taxon>
        <taxon>Pirellulales</taxon>
        <taxon>Pirellulaceae</taxon>
        <taxon>Stieleria</taxon>
    </lineage>
</organism>
<evidence type="ECO:0000313" key="1">
    <source>
        <dbReference type="EMBL" id="TWU08072.1"/>
    </source>
</evidence>
<keyword evidence="2" id="KW-1185">Reference proteome</keyword>
<comment type="caution">
    <text evidence="1">The sequence shown here is derived from an EMBL/GenBank/DDBJ whole genome shotgun (WGS) entry which is preliminary data.</text>
</comment>
<name>A0A5C6B8U9_9BACT</name>
<accession>A0A5C6B8U9</accession>
<dbReference type="AlphaFoldDB" id="A0A5C6B8U9"/>
<gene>
    <name evidence="1" type="ORF">Pla52n_06530</name>
</gene>